<proteinExistence type="predicted"/>
<evidence type="ECO:0000313" key="1">
    <source>
        <dbReference type="EMBL" id="RRT37971.1"/>
    </source>
</evidence>
<organism evidence="1 2">
    <name type="scientific">Ensete ventricosum</name>
    <name type="common">Abyssinian banana</name>
    <name type="synonym">Musa ensete</name>
    <dbReference type="NCBI Taxonomy" id="4639"/>
    <lineage>
        <taxon>Eukaryota</taxon>
        <taxon>Viridiplantae</taxon>
        <taxon>Streptophyta</taxon>
        <taxon>Embryophyta</taxon>
        <taxon>Tracheophyta</taxon>
        <taxon>Spermatophyta</taxon>
        <taxon>Magnoliopsida</taxon>
        <taxon>Liliopsida</taxon>
        <taxon>Zingiberales</taxon>
        <taxon>Musaceae</taxon>
        <taxon>Ensete</taxon>
    </lineage>
</organism>
<dbReference type="AlphaFoldDB" id="A0A426XEQ4"/>
<dbReference type="EMBL" id="AMZH03021672">
    <property type="protein sequence ID" value="RRT37971.1"/>
    <property type="molecule type" value="Genomic_DNA"/>
</dbReference>
<reference evidence="1 2" key="1">
    <citation type="journal article" date="2014" name="Agronomy (Basel)">
        <title>A Draft Genome Sequence for Ensete ventricosum, the Drought-Tolerant Tree Against Hunger.</title>
        <authorList>
            <person name="Harrison J."/>
            <person name="Moore K.A."/>
            <person name="Paszkiewicz K."/>
            <person name="Jones T."/>
            <person name="Grant M."/>
            <person name="Ambacheew D."/>
            <person name="Muzemil S."/>
            <person name="Studholme D.J."/>
        </authorList>
    </citation>
    <scope>NUCLEOTIDE SEQUENCE [LARGE SCALE GENOMIC DNA]</scope>
</reference>
<dbReference type="Proteomes" id="UP000287651">
    <property type="component" value="Unassembled WGS sequence"/>
</dbReference>
<name>A0A426XEQ4_ENSVE</name>
<accession>A0A426XEQ4</accession>
<comment type="caution">
    <text evidence="1">The sequence shown here is derived from an EMBL/GenBank/DDBJ whole genome shotgun (WGS) entry which is preliminary data.</text>
</comment>
<gene>
    <name evidence="1" type="ORF">B296_00050241</name>
</gene>
<protein>
    <submittedName>
        <fullName evidence="1">Uncharacterized protein</fullName>
    </submittedName>
</protein>
<evidence type="ECO:0000313" key="2">
    <source>
        <dbReference type="Proteomes" id="UP000287651"/>
    </source>
</evidence>
<sequence>MLLIPSLFPVVAAARPLPLFSSFQSAFFTAVLLSSSIAAASYSSPPTTTLVAAPPNRRAPVPQHSLLSATPSALAHNSAASASCCCNPLMPLSIVVVTPICCLQLHPLTTTDPLLQQSQPQPKYSPIAAANPSSILAATNRCHLLPSSLIAATSSSSLPLSSARPQQHTASIDDAASRTALPAFCSLFHAAISLDCIIILPKGGLLSATSVPPLLICRRPAFGSALPCHCCHPLAIDILHPLAVAAHPHLCRSCLCHLSSSPFFLVAASLALKRAFLPLHLHHRCCQLSDPALPNLFLATAAIVDHNCCPSLISSSASSVAIVVSPHPATCR</sequence>